<reference evidence="1" key="1">
    <citation type="submission" date="2020-05" db="EMBL/GenBank/DDBJ databases">
        <authorList>
            <person name="Chiriac C."/>
            <person name="Salcher M."/>
            <person name="Ghai R."/>
            <person name="Kavagutti S V."/>
        </authorList>
    </citation>
    <scope>NUCLEOTIDE SEQUENCE</scope>
</reference>
<gene>
    <name evidence="1" type="ORF">UFOVP218_36</name>
</gene>
<protein>
    <submittedName>
        <fullName evidence="1">Uncharacterized protein</fullName>
    </submittedName>
</protein>
<sequence>MAKNTNKRIPVKWVRDRAKSAYEKKESCYVCDAHVDLELHHLHSVTILLDKWALAKGYDISTDEGILAVRDEFISEHNTELYDQVYTLCNTHHVALHSVYGKAPKPGSEPKQAHWIETQRTKHLSGGREIPKTSSGSFFSEFL</sequence>
<name>A0A6J7WLA6_9CAUD</name>
<proteinExistence type="predicted"/>
<dbReference type="EMBL" id="LR798261">
    <property type="protein sequence ID" value="CAB5218606.1"/>
    <property type="molecule type" value="Genomic_DNA"/>
</dbReference>
<organism evidence="1">
    <name type="scientific">uncultured Caudovirales phage</name>
    <dbReference type="NCBI Taxonomy" id="2100421"/>
    <lineage>
        <taxon>Viruses</taxon>
        <taxon>Duplodnaviria</taxon>
        <taxon>Heunggongvirae</taxon>
        <taxon>Uroviricota</taxon>
        <taxon>Caudoviricetes</taxon>
        <taxon>Peduoviridae</taxon>
        <taxon>Maltschvirus</taxon>
        <taxon>Maltschvirus maltsch</taxon>
    </lineage>
</organism>
<evidence type="ECO:0000313" key="1">
    <source>
        <dbReference type="EMBL" id="CAB5218606.1"/>
    </source>
</evidence>
<accession>A0A6J7WLA6</accession>